<keyword evidence="2 3" id="KW-0378">Hydrolase</keyword>
<accession>A0A964T4H0</accession>
<dbReference type="PANTHER" id="PTHR36505:SF1">
    <property type="entry name" value="BLR1072 PROTEIN"/>
    <property type="match status" value="1"/>
</dbReference>
<dbReference type="GO" id="GO:0016787">
    <property type="term" value="F:hydrolase activity"/>
    <property type="evidence" value="ECO:0007669"/>
    <property type="project" value="UniProtKB-KW"/>
</dbReference>
<dbReference type="Pfam" id="PF00293">
    <property type="entry name" value="NUDIX"/>
    <property type="match status" value="1"/>
</dbReference>
<dbReference type="PRINTS" id="PR00502">
    <property type="entry name" value="NUDIXFAMILY"/>
</dbReference>
<proteinExistence type="inferred from homology"/>
<dbReference type="Pfam" id="PF05239">
    <property type="entry name" value="PRC"/>
    <property type="match status" value="1"/>
</dbReference>
<dbReference type="InterPro" id="IPR011033">
    <property type="entry name" value="PRC_barrel-like_sf"/>
</dbReference>
<reference evidence="5" key="1">
    <citation type="submission" date="2019-03" db="EMBL/GenBank/DDBJ databases">
        <title>Afifella sp. nov., isolated from activated sludge.</title>
        <authorList>
            <person name="Li Q."/>
            <person name="Liu Y."/>
        </authorList>
    </citation>
    <scope>NUCLEOTIDE SEQUENCE</scope>
    <source>
        <strain evidence="5">L72</strain>
    </source>
</reference>
<evidence type="ECO:0000256" key="3">
    <source>
        <dbReference type="RuleBase" id="RU003476"/>
    </source>
</evidence>
<dbReference type="InterPro" id="IPR015797">
    <property type="entry name" value="NUDIX_hydrolase-like_dom_sf"/>
</dbReference>
<dbReference type="SUPFAM" id="SSF55811">
    <property type="entry name" value="Nudix"/>
    <property type="match status" value="1"/>
</dbReference>
<evidence type="ECO:0000256" key="2">
    <source>
        <dbReference type="ARBA" id="ARBA00022801"/>
    </source>
</evidence>
<evidence type="ECO:0000256" key="1">
    <source>
        <dbReference type="ARBA" id="ARBA00001946"/>
    </source>
</evidence>
<name>A0A964T4H0_9HYPH</name>
<dbReference type="InterPro" id="IPR020476">
    <property type="entry name" value="Nudix_hydrolase"/>
</dbReference>
<dbReference type="PANTHER" id="PTHR36505">
    <property type="entry name" value="BLR1072 PROTEIN"/>
    <property type="match status" value="1"/>
</dbReference>
<comment type="cofactor">
    <cofactor evidence="1">
        <name>Mg(2+)</name>
        <dbReference type="ChEBI" id="CHEBI:18420"/>
    </cofactor>
</comment>
<dbReference type="EMBL" id="SPKJ01000030">
    <property type="protein sequence ID" value="MYZ48159.1"/>
    <property type="molecule type" value="Genomic_DNA"/>
</dbReference>
<dbReference type="InterPro" id="IPR000086">
    <property type="entry name" value="NUDIX_hydrolase_dom"/>
</dbReference>
<dbReference type="Gene3D" id="3.90.79.10">
    <property type="entry name" value="Nucleoside Triphosphate Pyrophosphohydrolase"/>
    <property type="match status" value="1"/>
</dbReference>
<dbReference type="InterPro" id="IPR020084">
    <property type="entry name" value="NUDIX_hydrolase_CS"/>
</dbReference>
<dbReference type="PROSITE" id="PS51462">
    <property type="entry name" value="NUDIX"/>
    <property type="match status" value="1"/>
</dbReference>
<evidence type="ECO:0000259" key="4">
    <source>
        <dbReference type="PROSITE" id="PS51462"/>
    </source>
</evidence>
<protein>
    <submittedName>
        <fullName evidence="5">NUDIX domain-containing protein</fullName>
    </submittedName>
</protein>
<dbReference type="Gene3D" id="2.30.30.240">
    <property type="entry name" value="PRC-barrel domain"/>
    <property type="match status" value="1"/>
</dbReference>
<dbReference type="PROSITE" id="PS00893">
    <property type="entry name" value="NUDIX_BOX"/>
    <property type="match status" value="1"/>
</dbReference>
<gene>
    <name evidence="5" type="ORF">E4O86_10600</name>
</gene>
<comment type="similarity">
    <text evidence="3">Belongs to the Nudix hydrolase family.</text>
</comment>
<evidence type="ECO:0000313" key="5">
    <source>
        <dbReference type="EMBL" id="MYZ48159.1"/>
    </source>
</evidence>
<evidence type="ECO:0000313" key="6">
    <source>
        <dbReference type="Proteomes" id="UP000773614"/>
    </source>
</evidence>
<dbReference type="Proteomes" id="UP000773614">
    <property type="component" value="Unassembled WGS sequence"/>
</dbReference>
<organism evidence="5 6">
    <name type="scientific">Propylenella binzhouense</name>
    <dbReference type="NCBI Taxonomy" id="2555902"/>
    <lineage>
        <taxon>Bacteria</taxon>
        <taxon>Pseudomonadati</taxon>
        <taxon>Pseudomonadota</taxon>
        <taxon>Alphaproteobacteria</taxon>
        <taxon>Hyphomicrobiales</taxon>
        <taxon>Propylenellaceae</taxon>
        <taxon>Propylenella</taxon>
    </lineage>
</organism>
<dbReference type="AlphaFoldDB" id="A0A964T4H0"/>
<feature type="domain" description="Nudix hydrolase" evidence="4">
    <location>
        <begin position="13"/>
        <end position="140"/>
    </location>
</feature>
<dbReference type="SUPFAM" id="SSF50346">
    <property type="entry name" value="PRC-barrel domain"/>
    <property type="match status" value="1"/>
</dbReference>
<dbReference type="CDD" id="cd04673">
    <property type="entry name" value="NUDIX_ADPRase"/>
    <property type="match status" value="1"/>
</dbReference>
<sequence length="296" mass="31413">MTDAVEPAAGAGGLTEAASVVLLRPDSVLLVERGRPPVAGRWSFPGGRLESGEAPENAARRELFEETGIRAGRLVRLGRFHPVGDRAPIVLTVFAGHAPEGVEPVAADDACAAEFVPFARVGERPLTPGALGWVARAIEAVGPAAPSLCRNGGSGAALSDRSPGGPPPMEAGMADTGAGARVSPTPLIASDRVEGTAVLRRDGERIGTIERVMIDKMSGRVAYAVMAFGGFLGLGERYFTLPWSKLDYDPALDGYVVDVTEDQLKAAPDVDAEGEVWTDRRREEELHRYYEAPPYW</sequence>
<dbReference type="InterPro" id="IPR027275">
    <property type="entry name" value="PRC-brl_dom"/>
</dbReference>
<comment type="caution">
    <text evidence="5">The sequence shown here is derived from an EMBL/GenBank/DDBJ whole genome shotgun (WGS) entry which is preliminary data.</text>
</comment>
<dbReference type="OrthoDB" id="7274881at2"/>
<keyword evidence="6" id="KW-1185">Reference proteome</keyword>